<dbReference type="GO" id="GO:0005634">
    <property type="term" value="C:nucleus"/>
    <property type="evidence" value="ECO:0007669"/>
    <property type="project" value="TreeGrafter"/>
</dbReference>
<dbReference type="STRING" id="70415.A0A5S6Q983"/>
<dbReference type="GO" id="GO:0003677">
    <property type="term" value="F:DNA binding"/>
    <property type="evidence" value="ECO:0007669"/>
    <property type="project" value="TreeGrafter"/>
</dbReference>
<dbReference type="WBParaSite" id="TMUE_1000003804.1">
    <property type="protein sequence ID" value="TMUE_1000003804.1"/>
    <property type="gene ID" value="WBGene00298797"/>
</dbReference>
<dbReference type="AlphaFoldDB" id="A0A5S6Q983"/>
<name>A0A5S6Q983_TRIMR</name>
<dbReference type="PANTHER" id="PTHR19303">
    <property type="entry name" value="TRANSPOSON"/>
    <property type="match status" value="1"/>
</dbReference>
<evidence type="ECO:0000313" key="1">
    <source>
        <dbReference type="Proteomes" id="UP000046395"/>
    </source>
</evidence>
<evidence type="ECO:0000313" key="2">
    <source>
        <dbReference type="WBParaSite" id="TMUE_1000003804.1"/>
    </source>
</evidence>
<proteinExistence type="predicted"/>
<dbReference type="Proteomes" id="UP000046395">
    <property type="component" value="Unassembled WGS sequence"/>
</dbReference>
<protein>
    <submittedName>
        <fullName evidence="2">HTH psq-type domain-containing protein</fullName>
    </submittedName>
</protein>
<keyword evidence="1" id="KW-1185">Reference proteome</keyword>
<sequence>MMEALDREETGRSLCDKYGITKAALCTILKRKGKIIQVCPRKINEEVGTPKRKLTKPSKLEEVEQARYVWFVQNRSVGNSVSGPLASQVCLDKFKKRHGIRTHEI</sequence>
<accession>A0A5S6Q983</accession>
<dbReference type="InterPro" id="IPR050863">
    <property type="entry name" value="CenT-Element_Derived"/>
</dbReference>
<reference evidence="2" key="1">
    <citation type="submission" date="2019-12" db="UniProtKB">
        <authorList>
            <consortium name="WormBaseParasite"/>
        </authorList>
    </citation>
    <scope>IDENTIFICATION</scope>
</reference>
<dbReference type="PANTHER" id="PTHR19303:SF73">
    <property type="entry name" value="PROTEIN PDC2"/>
    <property type="match status" value="1"/>
</dbReference>
<organism evidence="1 2">
    <name type="scientific">Trichuris muris</name>
    <name type="common">Mouse whipworm</name>
    <dbReference type="NCBI Taxonomy" id="70415"/>
    <lineage>
        <taxon>Eukaryota</taxon>
        <taxon>Metazoa</taxon>
        <taxon>Ecdysozoa</taxon>
        <taxon>Nematoda</taxon>
        <taxon>Enoplea</taxon>
        <taxon>Dorylaimia</taxon>
        <taxon>Trichinellida</taxon>
        <taxon>Trichuridae</taxon>
        <taxon>Trichuris</taxon>
    </lineage>
</organism>